<comment type="caution">
    <text evidence="9">The sequence shown here is derived from an EMBL/GenBank/DDBJ whole genome shotgun (WGS) entry which is preliminary data.</text>
</comment>
<accession>A0A2P8F4G1</accession>
<feature type="transmembrane region" description="Helical" evidence="7">
    <location>
        <begin position="145"/>
        <end position="170"/>
    </location>
</feature>
<evidence type="ECO:0000313" key="10">
    <source>
        <dbReference type="Proteomes" id="UP000240418"/>
    </source>
</evidence>
<name>A0A2P8F4G1_9RHOB</name>
<organism evidence="9 10">
    <name type="scientific">Shimia abyssi</name>
    <dbReference type="NCBI Taxonomy" id="1662395"/>
    <lineage>
        <taxon>Bacteria</taxon>
        <taxon>Pseudomonadati</taxon>
        <taxon>Pseudomonadota</taxon>
        <taxon>Alphaproteobacteria</taxon>
        <taxon>Rhodobacterales</taxon>
        <taxon>Roseobacteraceae</taxon>
    </lineage>
</organism>
<comment type="similarity">
    <text evidence="7">Belongs to the binding-protein-dependent transport system permease family.</text>
</comment>
<dbReference type="GO" id="GO:0005886">
    <property type="term" value="C:plasma membrane"/>
    <property type="evidence" value="ECO:0007669"/>
    <property type="project" value="UniProtKB-SubCell"/>
</dbReference>
<feature type="transmembrane region" description="Helical" evidence="7">
    <location>
        <begin position="275"/>
        <end position="296"/>
    </location>
</feature>
<proteinExistence type="inferred from homology"/>
<keyword evidence="10" id="KW-1185">Reference proteome</keyword>
<dbReference type="GO" id="GO:0055085">
    <property type="term" value="P:transmembrane transport"/>
    <property type="evidence" value="ECO:0007669"/>
    <property type="project" value="InterPro"/>
</dbReference>
<evidence type="ECO:0000256" key="2">
    <source>
        <dbReference type="ARBA" id="ARBA00022448"/>
    </source>
</evidence>
<dbReference type="Proteomes" id="UP000240418">
    <property type="component" value="Unassembled WGS sequence"/>
</dbReference>
<dbReference type="PANTHER" id="PTHR43386">
    <property type="entry name" value="OLIGOPEPTIDE TRANSPORT SYSTEM PERMEASE PROTEIN APPC"/>
    <property type="match status" value="1"/>
</dbReference>
<evidence type="ECO:0000256" key="4">
    <source>
        <dbReference type="ARBA" id="ARBA00022692"/>
    </source>
</evidence>
<reference evidence="9 10" key="1">
    <citation type="submission" date="2018-03" db="EMBL/GenBank/DDBJ databases">
        <title>Genomic Encyclopedia of Archaeal and Bacterial Type Strains, Phase II (KMG-II): from individual species to whole genera.</title>
        <authorList>
            <person name="Goeker M."/>
        </authorList>
    </citation>
    <scope>NUCLEOTIDE SEQUENCE [LARGE SCALE GENOMIC DNA]</scope>
    <source>
        <strain evidence="9 10">DSM 100673</strain>
    </source>
</reference>
<evidence type="ECO:0000259" key="8">
    <source>
        <dbReference type="PROSITE" id="PS50928"/>
    </source>
</evidence>
<keyword evidence="2 7" id="KW-0813">Transport</keyword>
<dbReference type="EMBL" id="PYGJ01000022">
    <property type="protein sequence ID" value="PSL16601.1"/>
    <property type="molecule type" value="Genomic_DNA"/>
</dbReference>
<dbReference type="Gene3D" id="1.10.3720.10">
    <property type="entry name" value="MetI-like"/>
    <property type="match status" value="1"/>
</dbReference>
<evidence type="ECO:0000256" key="3">
    <source>
        <dbReference type="ARBA" id="ARBA00022475"/>
    </source>
</evidence>
<evidence type="ECO:0000313" key="9">
    <source>
        <dbReference type="EMBL" id="PSL16601.1"/>
    </source>
</evidence>
<evidence type="ECO:0000256" key="5">
    <source>
        <dbReference type="ARBA" id="ARBA00022989"/>
    </source>
</evidence>
<protein>
    <submittedName>
        <fullName evidence="9">Peptide/nickel transport system permease protein</fullName>
    </submittedName>
</protein>
<dbReference type="Pfam" id="PF00528">
    <property type="entry name" value="BPD_transp_1"/>
    <property type="match status" value="1"/>
</dbReference>
<dbReference type="InterPro" id="IPR035906">
    <property type="entry name" value="MetI-like_sf"/>
</dbReference>
<comment type="subcellular location">
    <subcellularLocation>
        <location evidence="1 7">Cell membrane</location>
        <topology evidence="1 7">Multi-pass membrane protein</topology>
    </subcellularLocation>
</comment>
<gene>
    <name evidence="9" type="ORF">CLV88_12254</name>
</gene>
<dbReference type="AlphaFoldDB" id="A0A2P8F4G1"/>
<sequence length="306" mass="33338">MTQSQTSYSADQEVAQVRRRRTRGERIRLLLKKSPFTARIGLAIIIFYGLMALVGPFFAPYGESEIAGPPLAPWGNGFLFGTDQIGRDILSRLIFGARNTIGIALAATLLAFFLGGSLGLVAAISRGWVDQFISRSIDVVMAIPALIFALMLLTITGSNVWALVVIIALLDSTRVFRLTRSVAVSVSVMDYVEAARLRGEGLSWTMRREVLPNILPPLVAEFGLRFCFVSLTIAALSFLGVGIQPPTADWGTMVRETANMMQFARFDITAGLTPLMPAACIALLTIGVNFVVDWFLQTTSGLRDET</sequence>
<dbReference type="SUPFAM" id="SSF161098">
    <property type="entry name" value="MetI-like"/>
    <property type="match status" value="1"/>
</dbReference>
<dbReference type="InterPro" id="IPR000515">
    <property type="entry name" value="MetI-like"/>
</dbReference>
<keyword evidence="3" id="KW-1003">Cell membrane</keyword>
<feature type="transmembrane region" description="Helical" evidence="7">
    <location>
        <begin position="102"/>
        <end position="125"/>
    </location>
</feature>
<dbReference type="OrthoDB" id="9766870at2"/>
<feature type="transmembrane region" description="Helical" evidence="7">
    <location>
        <begin position="222"/>
        <end position="243"/>
    </location>
</feature>
<evidence type="ECO:0000256" key="6">
    <source>
        <dbReference type="ARBA" id="ARBA00023136"/>
    </source>
</evidence>
<dbReference type="PROSITE" id="PS50928">
    <property type="entry name" value="ABC_TM1"/>
    <property type="match status" value="1"/>
</dbReference>
<evidence type="ECO:0000256" key="7">
    <source>
        <dbReference type="RuleBase" id="RU363032"/>
    </source>
</evidence>
<keyword evidence="6 7" id="KW-0472">Membrane</keyword>
<evidence type="ECO:0000256" key="1">
    <source>
        <dbReference type="ARBA" id="ARBA00004651"/>
    </source>
</evidence>
<feature type="transmembrane region" description="Helical" evidence="7">
    <location>
        <begin position="36"/>
        <end position="59"/>
    </location>
</feature>
<dbReference type="CDD" id="cd06261">
    <property type="entry name" value="TM_PBP2"/>
    <property type="match status" value="1"/>
</dbReference>
<dbReference type="RefSeq" id="WP_106610406.1">
    <property type="nucleotide sequence ID" value="NZ_PYGJ01000022.1"/>
</dbReference>
<dbReference type="PANTHER" id="PTHR43386:SF25">
    <property type="entry name" value="PEPTIDE ABC TRANSPORTER PERMEASE PROTEIN"/>
    <property type="match status" value="1"/>
</dbReference>
<dbReference type="InterPro" id="IPR050366">
    <property type="entry name" value="BP-dependent_transpt_permease"/>
</dbReference>
<feature type="domain" description="ABC transmembrane type-1" evidence="8">
    <location>
        <begin position="97"/>
        <end position="287"/>
    </location>
</feature>
<keyword evidence="5 7" id="KW-1133">Transmembrane helix</keyword>
<keyword evidence="4 7" id="KW-0812">Transmembrane</keyword>